<evidence type="ECO:0000313" key="2">
    <source>
        <dbReference type="Proteomes" id="UP001159363"/>
    </source>
</evidence>
<dbReference type="EMBL" id="JARBHB010000012">
    <property type="protein sequence ID" value="KAJ8871311.1"/>
    <property type="molecule type" value="Genomic_DNA"/>
</dbReference>
<protein>
    <submittedName>
        <fullName evidence="1">Uncharacterized protein</fullName>
    </submittedName>
</protein>
<name>A0ABQ9GH14_9NEOP</name>
<proteinExistence type="predicted"/>
<evidence type="ECO:0000313" key="1">
    <source>
        <dbReference type="EMBL" id="KAJ8871311.1"/>
    </source>
</evidence>
<keyword evidence="2" id="KW-1185">Reference proteome</keyword>
<organism evidence="1 2">
    <name type="scientific">Dryococelus australis</name>
    <dbReference type="NCBI Taxonomy" id="614101"/>
    <lineage>
        <taxon>Eukaryota</taxon>
        <taxon>Metazoa</taxon>
        <taxon>Ecdysozoa</taxon>
        <taxon>Arthropoda</taxon>
        <taxon>Hexapoda</taxon>
        <taxon>Insecta</taxon>
        <taxon>Pterygota</taxon>
        <taxon>Neoptera</taxon>
        <taxon>Polyneoptera</taxon>
        <taxon>Phasmatodea</taxon>
        <taxon>Verophasmatodea</taxon>
        <taxon>Anareolatae</taxon>
        <taxon>Phasmatidae</taxon>
        <taxon>Eurycanthinae</taxon>
        <taxon>Dryococelus</taxon>
    </lineage>
</organism>
<accession>A0ABQ9GH14</accession>
<comment type="caution">
    <text evidence="1">The sequence shown here is derived from an EMBL/GenBank/DDBJ whole genome shotgun (WGS) entry which is preliminary data.</text>
</comment>
<reference evidence="1 2" key="1">
    <citation type="submission" date="2023-02" db="EMBL/GenBank/DDBJ databases">
        <title>LHISI_Scaffold_Assembly.</title>
        <authorList>
            <person name="Stuart O.P."/>
            <person name="Cleave R."/>
            <person name="Magrath M.J.L."/>
            <person name="Mikheyev A.S."/>
        </authorList>
    </citation>
    <scope>NUCLEOTIDE SEQUENCE [LARGE SCALE GENOMIC DNA]</scope>
    <source>
        <strain evidence="1">Daus_M_001</strain>
        <tissue evidence="1">Leg muscle</tissue>
    </source>
</reference>
<gene>
    <name evidence="1" type="ORF">PR048_027628</name>
</gene>
<dbReference type="Proteomes" id="UP001159363">
    <property type="component" value="Chromosome 11"/>
</dbReference>
<sequence>MVRGYPPARAAVAEQLACSPPTKAIWVQSLAGSPDFRMWESCRTMPLVGVFVRGSPVSPTLHPGDALYSHQSSSSSLKTTLHARRAGILLPCYSWQLYSARPVAAWNRLITSRRGSCTTSRPQLCTSSPSGLQSQLQVRLGRRVQRSKKSLLTRTVKMHFAELQCVGVKGGVSAMCLTLVCLQPVADRSAATERPGEHRRHPTNIWPAVFSNSSKALSCADLDGSCAFLAPVCTHNENTARQFSALRVGAKLLQARVSRLSLPLPLFPPLKRAKTIQVGGALKPPNIRSCNRASDWAVTARHPPRRTGFNPRPVHSGFSQVGIVPDDAAGRRVLSEISRLPRPLHSGATPHSPHFILIGSQDLDRTVVPSTPQVTRNTSWQGRAAAIHARDVSLLHRPSFVAPPESEIYAVVAYQHPRLLLTASCSREARMGGGIGWCLCARNRTQVLANASSKIYHYTASFGAAYSRESASSLDNLLEYKIKTECLSCAHNIVKTNPIWLDYSPLTKANRVRFPAESLPDFRTWESCRTKPLVGGFSRGSPPALLFQHCFALNLSGSQDLDVKSRPNPFSHLLGRELWRKR</sequence>